<dbReference type="Gene3D" id="3.90.1320.10">
    <property type="entry name" value="Outer-capsid protein sigma 3, large lobe"/>
    <property type="match status" value="1"/>
</dbReference>
<dbReference type="GeneID" id="104733531"/>
<organism evidence="3 4">
    <name type="scientific">Camelina sativa</name>
    <name type="common">False flax</name>
    <name type="synonym">Myagrum sativum</name>
    <dbReference type="NCBI Taxonomy" id="90675"/>
    <lineage>
        <taxon>Eukaryota</taxon>
        <taxon>Viridiplantae</taxon>
        <taxon>Streptophyta</taxon>
        <taxon>Embryophyta</taxon>
        <taxon>Tracheophyta</taxon>
        <taxon>Spermatophyta</taxon>
        <taxon>Magnoliopsida</taxon>
        <taxon>eudicotyledons</taxon>
        <taxon>Gunneridae</taxon>
        <taxon>Pentapetalae</taxon>
        <taxon>rosids</taxon>
        <taxon>malvids</taxon>
        <taxon>Brassicales</taxon>
        <taxon>Brassicaceae</taxon>
        <taxon>Camelineae</taxon>
        <taxon>Camelina</taxon>
    </lineage>
</organism>
<dbReference type="PANTHER" id="PTHR31589:SF248">
    <property type="entry name" value="CARBOXYL-TERMINAL PROTEINASE-LIKE PROTEIN (DUF239)-RELATED"/>
    <property type="match status" value="1"/>
</dbReference>
<protein>
    <submittedName>
        <fullName evidence="4">Uncharacterized protein LOC104733531</fullName>
    </submittedName>
</protein>
<accession>A0ABM0V647</accession>
<dbReference type="PANTHER" id="PTHR31589">
    <property type="entry name" value="PROTEIN, PUTATIVE (DUF239)-RELATED-RELATED"/>
    <property type="match status" value="1"/>
</dbReference>
<evidence type="ECO:0000313" key="4">
    <source>
        <dbReference type="RefSeq" id="XP_010451405.1"/>
    </source>
</evidence>
<reference evidence="3" key="1">
    <citation type="journal article" date="2014" name="Nat. Commun.">
        <title>The emerging biofuel crop Camelina sativa retains a highly undifferentiated hexaploid genome structure.</title>
        <authorList>
            <person name="Kagale S."/>
            <person name="Koh C."/>
            <person name="Nixon J."/>
            <person name="Bollina V."/>
            <person name="Clarke W.E."/>
            <person name="Tuteja R."/>
            <person name="Spillane C."/>
            <person name="Robinson S.J."/>
            <person name="Links M.G."/>
            <person name="Clarke C."/>
            <person name="Higgins E.E."/>
            <person name="Huebert T."/>
            <person name="Sharpe A.G."/>
            <person name="Parkin I.A."/>
        </authorList>
    </citation>
    <scope>NUCLEOTIDE SEQUENCE [LARGE SCALE GENOMIC DNA]</scope>
    <source>
        <strain evidence="3">cv. DH55</strain>
    </source>
</reference>
<dbReference type="InterPro" id="IPR053168">
    <property type="entry name" value="Glutamic_endopeptidase"/>
</dbReference>
<sequence>MAFYLLLCSFIYLFSYHISLTVQEQIEYECVDIYKQPAFQHPSMKDHQIQMRPSAEFQATLSMESETSEMVNGKSEERCPKGQVPIHIPQSNYTNTLIHPEKTITAANLHYAIIKTFDNSTKKRYGGAQALFNLYKPKVLENQFSKAWIWLNHREKDMISSIQFGWAVHTGLYPDDHPRLTTFWVSDRHQNGCYNTLCRGGYVQVHKSIYPGMVYDKVSVLGKKQYDAHLLVGQDSRTKSWLLMTRKTLIGYWPSQIYSMEGASQVYFGGYAGGPTGAISPQMGAGTFPRQVRFQNKLACFMKQLKTFADDGLSDINCHEYEEYVNSPMCYDVWYRQFELGRGETLTFGGPGGECGMI</sequence>
<keyword evidence="3" id="KW-1185">Reference proteome</keyword>
<dbReference type="PROSITE" id="PS52045">
    <property type="entry name" value="NEPROSIN_PEP_CD"/>
    <property type="match status" value="1"/>
</dbReference>
<proteinExistence type="predicted"/>
<feature type="domain" description="Neprosin PEP catalytic" evidence="2">
    <location>
        <begin position="104"/>
        <end position="356"/>
    </location>
</feature>
<dbReference type="Pfam" id="PF03080">
    <property type="entry name" value="Neprosin"/>
    <property type="match status" value="1"/>
</dbReference>
<feature type="chain" id="PRO_5046885149" evidence="1">
    <location>
        <begin position="22"/>
        <end position="358"/>
    </location>
</feature>
<reference evidence="4" key="2">
    <citation type="submission" date="2025-08" db="UniProtKB">
        <authorList>
            <consortium name="RefSeq"/>
        </authorList>
    </citation>
    <scope>IDENTIFICATION</scope>
    <source>
        <tissue evidence="4">Leaf</tissue>
    </source>
</reference>
<dbReference type="InterPro" id="IPR025521">
    <property type="entry name" value="Neprosin_propep"/>
</dbReference>
<keyword evidence="1" id="KW-0732">Signal</keyword>
<dbReference type="InterPro" id="IPR004314">
    <property type="entry name" value="Neprosin"/>
</dbReference>
<dbReference type="RefSeq" id="XP_010451405.1">
    <property type="nucleotide sequence ID" value="XM_010453103.1"/>
</dbReference>
<feature type="signal peptide" evidence="1">
    <location>
        <begin position="1"/>
        <end position="21"/>
    </location>
</feature>
<evidence type="ECO:0000313" key="3">
    <source>
        <dbReference type="Proteomes" id="UP000694864"/>
    </source>
</evidence>
<name>A0ABM0V647_CAMSA</name>
<gene>
    <name evidence="4" type="primary">LOC104733531</name>
</gene>
<evidence type="ECO:0000256" key="1">
    <source>
        <dbReference type="SAM" id="SignalP"/>
    </source>
</evidence>
<dbReference type="Proteomes" id="UP000694864">
    <property type="component" value="Chromosome 12"/>
</dbReference>
<dbReference type="Pfam" id="PF14365">
    <property type="entry name" value="Neprosin_AP"/>
    <property type="match status" value="1"/>
</dbReference>
<evidence type="ECO:0000259" key="2">
    <source>
        <dbReference type="PROSITE" id="PS52045"/>
    </source>
</evidence>